<organism evidence="1 2">
    <name type="scientific">Oceanospirillum multiglobuliferum</name>
    <dbReference type="NCBI Taxonomy" id="64969"/>
    <lineage>
        <taxon>Bacteria</taxon>
        <taxon>Pseudomonadati</taxon>
        <taxon>Pseudomonadota</taxon>
        <taxon>Gammaproteobacteria</taxon>
        <taxon>Oceanospirillales</taxon>
        <taxon>Oceanospirillaceae</taxon>
        <taxon>Oceanospirillum</taxon>
    </lineage>
</organism>
<gene>
    <name evidence="1" type="ORF">BTE48_08120</name>
</gene>
<dbReference type="OrthoDB" id="5600572at2"/>
<dbReference type="EMBL" id="MTSM01000008">
    <property type="protein sequence ID" value="OPX55574.1"/>
    <property type="molecule type" value="Genomic_DNA"/>
</dbReference>
<keyword evidence="2" id="KW-1185">Reference proteome</keyword>
<dbReference type="NCBIfam" id="TIGR02647">
    <property type="entry name" value="DNA"/>
    <property type="match status" value="1"/>
</dbReference>
<dbReference type="Pfam" id="PF18918">
    <property type="entry name" value="DUF5669"/>
    <property type="match status" value="1"/>
</dbReference>
<evidence type="ECO:0000313" key="1">
    <source>
        <dbReference type="EMBL" id="OPX55574.1"/>
    </source>
</evidence>
<comment type="caution">
    <text evidence="1">The sequence shown here is derived from an EMBL/GenBank/DDBJ whole genome shotgun (WGS) entry which is preliminary data.</text>
</comment>
<name>A0A1T4PFV2_9GAMM</name>
<evidence type="ECO:0000313" key="2">
    <source>
        <dbReference type="Proteomes" id="UP000191418"/>
    </source>
</evidence>
<dbReference type="Proteomes" id="UP000191418">
    <property type="component" value="Unassembled WGS sequence"/>
</dbReference>
<protein>
    <submittedName>
        <fullName evidence="1">TIGR02647 family protein</fullName>
    </submittedName>
</protein>
<dbReference type="InterPro" id="IPR013468">
    <property type="entry name" value="CHP02647"/>
</dbReference>
<sequence>MRLSEAQHQEMNILLQFNLSSMQEGIKVHSGADAELVAATQRLFDKGLITLHDGGYLTSLGLKAAEHAQALKQILSTETTAA</sequence>
<proteinExistence type="predicted"/>
<dbReference type="RefSeq" id="WP_078745073.1">
    <property type="nucleotide sequence ID" value="NZ_FUXG01000008.1"/>
</dbReference>
<accession>A0A1T4PFV2</accession>
<dbReference type="STRING" id="64969.SAMN02745127_01464"/>
<reference evidence="1 2" key="1">
    <citation type="submission" date="2017-01" db="EMBL/GenBank/DDBJ databases">
        <title>Genome Sequencing of a Marine Spirillum, Oceanospirillum multiglobuliferum ATCC 33336, from Japan.</title>
        <authorList>
            <person name="Carney J.G."/>
            <person name="Trachtenberg A.M."/>
            <person name="Rheaume B.A."/>
            <person name="Linnane J.D."/>
            <person name="Pitts N.L."/>
            <person name="Mykles D.L."/>
            <person name="Maclea K.S."/>
        </authorList>
    </citation>
    <scope>NUCLEOTIDE SEQUENCE [LARGE SCALE GENOMIC DNA]</scope>
    <source>
        <strain evidence="1 2">ATCC 33336</strain>
    </source>
</reference>
<dbReference type="AlphaFoldDB" id="A0A1T4PFV2"/>